<dbReference type="Proteomes" id="UP000017052">
    <property type="component" value="Unassembled WGS sequence"/>
</dbReference>
<feature type="transmembrane region" description="Helical" evidence="9">
    <location>
        <begin position="46"/>
        <end position="63"/>
    </location>
</feature>
<keyword evidence="3 8" id="KW-0813">Transport</keyword>
<keyword evidence="7 8" id="KW-0472">Membrane</keyword>
<organism evidence="10 11">
    <name type="scientific">Propionibacterium acidifaciens F0233</name>
    <dbReference type="NCBI Taxonomy" id="553198"/>
    <lineage>
        <taxon>Bacteria</taxon>
        <taxon>Bacillati</taxon>
        <taxon>Actinomycetota</taxon>
        <taxon>Actinomycetes</taxon>
        <taxon>Propionibacteriales</taxon>
        <taxon>Propionibacteriaceae</taxon>
        <taxon>Propionibacterium</taxon>
    </lineage>
</organism>
<dbReference type="PANTHER" id="PTHR34295:SF4">
    <property type="entry name" value="BIOTIN TRANSPORTER BIOY-RELATED"/>
    <property type="match status" value="1"/>
</dbReference>
<feature type="transmembrane region" description="Helical" evidence="9">
    <location>
        <begin position="93"/>
        <end position="115"/>
    </location>
</feature>
<evidence type="ECO:0000313" key="10">
    <source>
        <dbReference type="EMBL" id="ERK55354.1"/>
    </source>
</evidence>
<feature type="transmembrane region" description="Helical" evidence="9">
    <location>
        <begin position="172"/>
        <end position="194"/>
    </location>
</feature>
<keyword evidence="6 9" id="KW-1133">Transmembrane helix</keyword>
<feature type="transmembrane region" description="Helical" evidence="9">
    <location>
        <begin position="127"/>
        <end position="152"/>
    </location>
</feature>
<dbReference type="PIRSF" id="PIRSF016661">
    <property type="entry name" value="BioY"/>
    <property type="match status" value="1"/>
</dbReference>
<keyword evidence="5 9" id="KW-0812">Transmembrane</keyword>
<evidence type="ECO:0000313" key="11">
    <source>
        <dbReference type="Proteomes" id="UP000017052"/>
    </source>
</evidence>
<feature type="transmembrane region" description="Helical" evidence="9">
    <location>
        <begin position="20"/>
        <end position="40"/>
    </location>
</feature>
<evidence type="ECO:0000256" key="7">
    <source>
        <dbReference type="ARBA" id="ARBA00023136"/>
    </source>
</evidence>
<reference evidence="10" key="1">
    <citation type="submission" date="2013-08" db="EMBL/GenBank/DDBJ databases">
        <authorList>
            <person name="Durkin A.S."/>
            <person name="Haft D.R."/>
            <person name="McCorrison J."/>
            <person name="Torralba M."/>
            <person name="Gillis M."/>
            <person name="Haft D.H."/>
            <person name="Methe B."/>
            <person name="Sutton G."/>
            <person name="Nelson K.E."/>
        </authorList>
    </citation>
    <scope>NUCLEOTIDE SEQUENCE [LARGE SCALE GENOMIC DNA]</scope>
    <source>
        <strain evidence="10">F0233</strain>
    </source>
</reference>
<comment type="subcellular location">
    <subcellularLocation>
        <location evidence="1 8">Cell membrane</location>
        <topology evidence="1 8">Multi-pass membrane protein</topology>
    </subcellularLocation>
</comment>
<dbReference type="GeneID" id="95359000"/>
<dbReference type="EMBL" id="ACVN02000189">
    <property type="protein sequence ID" value="ERK55354.1"/>
    <property type="molecule type" value="Genomic_DNA"/>
</dbReference>
<dbReference type="InterPro" id="IPR003784">
    <property type="entry name" value="BioY"/>
</dbReference>
<evidence type="ECO:0000256" key="2">
    <source>
        <dbReference type="ARBA" id="ARBA00010692"/>
    </source>
</evidence>
<evidence type="ECO:0000256" key="3">
    <source>
        <dbReference type="ARBA" id="ARBA00022448"/>
    </source>
</evidence>
<dbReference type="Pfam" id="PF02632">
    <property type="entry name" value="BioY"/>
    <property type="match status" value="1"/>
</dbReference>
<feature type="transmembrane region" description="Helical" evidence="9">
    <location>
        <begin position="70"/>
        <end position="87"/>
    </location>
</feature>
<evidence type="ECO:0000256" key="8">
    <source>
        <dbReference type="PIRNR" id="PIRNR016661"/>
    </source>
</evidence>
<evidence type="ECO:0000256" key="1">
    <source>
        <dbReference type="ARBA" id="ARBA00004651"/>
    </source>
</evidence>
<comment type="caution">
    <text evidence="10">The sequence shown here is derived from an EMBL/GenBank/DDBJ whole genome shotgun (WGS) entry which is preliminary data.</text>
</comment>
<dbReference type="GO" id="GO:0015225">
    <property type="term" value="F:biotin transmembrane transporter activity"/>
    <property type="evidence" value="ECO:0007669"/>
    <property type="project" value="UniProtKB-UniRule"/>
</dbReference>
<evidence type="ECO:0000256" key="4">
    <source>
        <dbReference type="ARBA" id="ARBA00022475"/>
    </source>
</evidence>
<proteinExistence type="inferred from homology"/>
<sequence>MITEDEKNTASRSGLTASDLALIAVFAALIAVFALIPAVFTVGAVPFAFHMIIIVLAPLVLGAWRSVCSVLLYLLVGVAGLPVFSGGRSGPSIFVSASGGYVIGWVVAVLVAGALRTALLRRRPRKGLLAVWLTVAGVVCVVITHLFGVAWFMVAPNLHMGLGAALLTTAPFFPLDLLKVVIAALLAVAVLSAFPRLMPARKA</sequence>
<protein>
    <recommendedName>
        <fullName evidence="8">Biotin transporter</fullName>
    </recommendedName>
</protein>
<comment type="similarity">
    <text evidence="2 8">Belongs to the BioY family.</text>
</comment>
<dbReference type="AlphaFoldDB" id="U2QGL6"/>
<keyword evidence="4 8" id="KW-1003">Cell membrane</keyword>
<dbReference type="RefSeq" id="WP_021797657.1">
    <property type="nucleotide sequence ID" value="NZ_ACVN02000189.1"/>
</dbReference>
<keyword evidence="11" id="KW-1185">Reference proteome</keyword>
<dbReference type="OrthoDB" id="9803495at2"/>
<dbReference type="Gene3D" id="1.10.1760.20">
    <property type="match status" value="1"/>
</dbReference>
<gene>
    <name evidence="10" type="ORF">HMPREF0682_2017</name>
</gene>
<dbReference type="GO" id="GO:0005886">
    <property type="term" value="C:plasma membrane"/>
    <property type="evidence" value="ECO:0007669"/>
    <property type="project" value="UniProtKB-SubCell"/>
</dbReference>
<dbReference type="PANTHER" id="PTHR34295">
    <property type="entry name" value="BIOTIN TRANSPORTER BIOY"/>
    <property type="match status" value="1"/>
</dbReference>
<evidence type="ECO:0000256" key="5">
    <source>
        <dbReference type="ARBA" id="ARBA00022692"/>
    </source>
</evidence>
<name>U2QGL6_9ACTN</name>
<accession>U2QGL6</accession>
<evidence type="ECO:0000256" key="6">
    <source>
        <dbReference type="ARBA" id="ARBA00022989"/>
    </source>
</evidence>
<evidence type="ECO:0000256" key="9">
    <source>
        <dbReference type="SAM" id="Phobius"/>
    </source>
</evidence>